<dbReference type="OrthoDB" id="1117670at2"/>
<evidence type="ECO:0000313" key="2">
    <source>
        <dbReference type="Proteomes" id="UP000019402"/>
    </source>
</evidence>
<accession>W7Y8I4</accession>
<dbReference type="Proteomes" id="UP000019402">
    <property type="component" value="Unassembled WGS sequence"/>
</dbReference>
<dbReference type="InterPro" id="IPR025345">
    <property type="entry name" value="DUF4249"/>
</dbReference>
<evidence type="ECO:0000313" key="1">
    <source>
        <dbReference type="EMBL" id="GAF03998.1"/>
    </source>
</evidence>
<dbReference type="STRING" id="869213.GCA_000517085_04339"/>
<comment type="caution">
    <text evidence="1">The sequence shown here is derived from an EMBL/GenBank/DDBJ whole genome shotgun (WGS) entry which is preliminary data.</text>
</comment>
<organism evidence="1 2">
    <name type="scientific">Saccharicrinis fermentans DSM 9555 = JCM 21142</name>
    <dbReference type="NCBI Taxonomy" id="869213"/>
    <lineage>
        <taxon>Bacteria</taxon>
        <taxon>Pseudomonadati</taxon>
        <taxon>Bacteroidota</taxon>
        <taxon>Bacteroidia</taxon>
        <taxon>Marinilabiliales</taxon>
        <taxon>Marinilabiliaceae</taxon>
        <taxon>Saccharicrinis</taxon>
    </lineage>
</organism>
<dbReference type="PROSITE" id="PS51257">
    <property type="entry name" value="PROKAR_LIPOPROTEIN"/>
    <property type="match status" value="1"/>
</dbReference>
<protein>
    <recommendedName>
        <fullName evidence="3">DUF4249 domain-containing protein</fullName>
    </recommendedName>
</protein>
<dbReference type="Pfam" id="PF14054">
    <property type="entry name" value="DUF4249"/>
    <property type="match status" value="1"/>
</dbReference>
<sequence>MNKIQAYINILLLFILLGACTEEIEMDFKTDRPQLVVDGYFTNQHQDHFVQLSVTSAFQSDQESPSVSGAVLSLTDGQNNIVLNELTELPGSYVIPSSYVGIPGNTYTLSISNVDVNGDGITETYEASNVMNPIVPIDSISLDWTTTQGQKQWQILLFTQEPEDTKEYYAFIAYLNNALITPKLSDIEYADDKFFNGNEVNGVWVQSVVEEDSDGDMTDYILQKGDWVKLEMQSINKDYYDFLLAVDEETGLQIPLFSGPPANVPTNVSNDGRGFFRVYSLTQDSIQVTEDILKRKE</sequence>
<dbReference type="AlphaFoldDB" id="W7Y8I4"/>
<keyword evidence="2" id="KW-1185">Reference proteome</keyword>
<evidence type="ECO:0008006" key="3">
    <source>
        <dbReference type="Google" id="ProtNLM"/>
    </source>
</evidence>
<proteinExistence type="predicted"/>
<name>W7Y8I4_9BACT</name>
<dbReference type="eggNOG" id="ENOG502ZCA0">
    <property type="taxonomic scope" value="Bacteria"/>
</dbReference>
<reference evidence="1 2" key="1">
    <citation type="journal article" date="2014" name="Genome Announc.">
        <title>Draft Genome Sequence of Cytophaga fermentans JCM 21142T, a Facultative Anaerobe Isolated from Marine Mud.</title>
        <authorList>
            <person name="Starns D."/>
            <person name="Oshima K."/>
            <person name="Suda W."/>
            <person name="Iino T."/>
            <person name="Yuki M."/>
            <person name="Inoue J."/>
            <person name="Kitamura K."/>
            <person name="Iida T."/>
            <person name="Darby A."/>
            <person name="Hattori M."/>
            <person name="Ohkuma M."/>
        </authorList>
    </citation>
    <scope>NUCLEOTIDE SEQUENCE [LARGE SCALE GENOMIC DNA]</scope>
    <source>
        <strain evidence="1 2">JCM 21142</strain>
    </source>
</reference>
<dbReference type="RefSeq" id="WP_052343364.1">
    <property type="nucleotide sequence ID" value="NZ_BAMD01000035.1"/>
</dbReference>
<gene>
    <name evidence="1" type="ORF">JCM21142_72690</name>
</gene>
<dbReference type="EMBL" id="BAMD01000035">
    <property type="protein sequence ID" value="GAF03998.1"/>
    <property type="molecule type" value="Genomic_DNA"/>
</dbReference>